<keyword evidence="4" id="KW-0597">Phosphoprotein</keyword>
<evidence type="ECO:0000256" key="7">
    <source>
        <dbReference type="ARBA" id="ARBA00023012"/>
    </source>
</evidence>
<dbReference type="Pfam" id="PF02518">
    <property type="entry name" value="HATPase_c"/>
    <property type="match status" value="1"/>
</dbReference>
<dbReference type="CDD" id="cd00075">
    <property type="entry name" value="HATPase"/>
    <property type="match status" value="1"/>
</dbReference>
<dbReference type="PROSITE" id="PS50109">
    <property type="entry name" value="HIS_KIN"/>
    <property type="match status" value="1"/>
</dbReference>
<dbReference type="InterPro" id="IPR003594">
    <property type="entry name" value="HATPase_dom"/>
</dbReference>
<dbReference type="InterPro" id="IPR036097">
    <property type="entry name" value="HisK_dim/P_sf"/>
</dbReference>
<protein>
    <recommendedName>
        <fullName evidence="8">Sensor-like histidine kinase SenX3</fullName>
        <ecNumber evidence="3">2.7.13.3</ecNumber>
    </recommendedName>
</protein>
<dbReference type="PRINTS" id="PR00344">
    <property type="entry name" value="BCTRLSENSOR"/>
</dbReference>
<evidence type="ECO:0000313" key="11">
    <source>
        <dbReference type="EMBL" id="OZG52203.1"/>
    </source>
</evidence>
<evidence type="ECO:0000256" key="4">
    <source>
        <dbReference type="ARBA" id="ARBA00022553"/>
    </source>
</evidence>
<name>A0A261EZE4_9BIFI</name>
<evidence type="ECO:0000256" key="2">
    <source>
        <dbReference type="ARBA" id="ARBA00004236"/>
    </source>
</evidence>
<comment type="caution">
    <text evidence="11">The sequence shown here is derived from an EMBL/GenBank/DDBJ whole genome shotgun (WGS) entry which is preliminary data.</text>
</comment>
<dbReference type="CDD" id="cd00082">
    <property type="entry name" value="HisKA"/>
    <property type="match status" value="1"/>
</dbReference>
<comment type="subcellular location">
    <subcellularLocation>
        <location evidence="2">Cell membrane</location>
    </subcellularLocation>
</comment>
<dbReference type="InterPro" id="IPR005467">
    <property type="entry name" value="His_kinase_dom"/>
</dbReference>
<reference evidence="11 12" key="1">
    <citation type="journal article" date="2017" name="BMC Genomics">
        <title>Comparative genomic and phylogenomic analyses of the Bifidobacteriaceae family.</title>
        <authorList>
            <person name="Lugli G.A."/>
            <person name="Milani C."/>
            <person name="Turroni F."/>
            <person name="Duranti S."/>
            <person name="Mancabelli L."/>
            <person name="Mangifesta M."/>
            <person name="Ferrario C."/>
            <person name="Modesto M."/>
            <person name="Mattarelli P."/>
            <person name="Jiri K."/>
            <person name="van Sinderen D."/>
            <person name="Ventura M."/>
        </authorList>
    </citation>
    <scope>NUCLEOTIDE SEQUENCE [LARGE SCALE GENOMIC DNA]</scope>
    <source>
        <strain evidence="11 12">DSM 24742</strain>
    </source>
</reference>
<keyword evidence="9" id="KW-0812">Transmembrane</keyword>
<keyword evidence="5" id="KW-0808">Transferase</keyword>
<keyword evidence="9" id="KW-0472">Membrane</keyword>
<organism evidence="11 12">
    <name type="scientific">Pseudoscardovia radai</name>
    <dbReference type="NCBI Taxonomy" id="987066"/>
    <lineage>
        <taxon>Bacteria</taxon>
        <taxon>Bacillati</taxon>
        <taxon>Actinomycetota</taxon>
        <taxon>Actinomycetes</taxon>
        <taxon>Bifidobacteriales</taxon>
        <taxon>Bifidobacteriaceae</taxon>
        <taxon>Pseudoscardovia</taxon>
    </lineage>
</organism>
<dbReference type="SMART" id="SM00387">
    <property type="entry name" value="HATPase_c"/>
    <property type="match status" value="1"/>
</dbReference>
<evidence type="ECO:0000256" key="6">
    <source>
        <dbReference type="ARBA" id="ARBA00022777"/>
    </source>
</evidence>
<evidence type="ECO:0000259" key="10">
    <source>
        <dbReference type="PROSITE" id="PS50109"/>
    </source>
</evidence>
<keyword evidence="9" id="KW-1133">Transmembrane helix</keyword>
<feature type="domain" description="Histidine kinase" evidence="10">
    <location>
        <begin position="162"/>
        <end position="378"/>
    </location>
</feature>
<evidence type="ECO:0000256" key="8">
    <source>
        <dbReference type="ARBA" id="ARBA00039401"/>
    </source>
</evidence>
<keyword evidence="12" id="KW-1185">Reference proteome</keyword>
<proteinExistence type="predicted"/>
<dbReference type="EMBL" id="MWWR01000005">
    <property type="protein sequence ID" value="OZG52203.1"/>
    <property type="molecule type" value="Genomic_DNA"/>
</dbReference>
<dbReference type="InterPro" id="IPR004358">
    <property type="entry name" value="Sig_transdc_His_kin-like_C"/>
</dbReference>
<keyword evidence="6 11" id="KW-0418">Kinase</keyword>
<evidence type="ECO:0000256" key="1">
    <source>
        <dbReference type="ARBA" id="ARBA00000085"/>
    </source>
</evidence>
<dbReference type="OrthoDB" id="9813151at2"/>
<dbReference type="PANTHER" id="PTHR45453">
    <property type="entry name" value="PHOSPHATE REGULON SENSOR PROTEIN PHOR"/>
    <property type="match status" value="1"/>
</dbReference>
<evidence type="ECO:0000256" key="3">
    <source>
        <dbReference type="ARBA" id="ARBA00012438"/>
    </source>
</evidence>
<dbReference type="Proteomes" id="UP000216725">
    <property type="component" value="Unassembled WGS sequence"/>
</dbReference>
<dbReference type="Gene3D" id="3.30.565.10">
    <property type="entry name" value="Histidine kinase-like ATPase, C-terminal domain"/>
    <property type="match status" value="1"/>
</dbReference>
<dbReference type="GO" id="GO:0004721">
    <property type="term" value="F:phosphoprotein phosphatase activity"/>
    <property type="evidence" value="ECO:0007669"/>
    <property type="project" value="TreeGrafter"/>
</dbReference>
<dbReference type="SUPFAM" id="SSF47384">
    <property type="entry name" value="Homodimeric domain of signal transducing histidine kinase"/>
    <property type="match status" value="1"/>
</dbReference>
<dbReference type="PANTHER" id="PTHR45453:SF1">
    <property type="entry name" value="PHOSPHATE REGULON SENSOR PROTEIN PHOR"/>
    <property type="match status" value="1"/>
</dbReference>
<dbReference type="FunFam" id="3.30.565.10:FF:000006">
    <property type="entry name" value="Sensor histidine kinase WalK"/>
    <property type="match status" value="1"/>
</dbReference>
<dbReference type="GO" id="GO:0000155">
    <property type="term" value="F:phosphorelay sensor kinase activity"/>
    <property type="evidence" value="ECO:0007669"/>
    <property type="project" value="InterPro"/>
</dbReference>
<gene>
    <name evidence="11" type="ORF">PSRA_0753</name>
</gene>
<dbReference type="RefSeq" id="WP_094660576.1">
    <property type="nucleotide sequence ID" value="NZ_MWWR01000005.1"/>
</dbReference>
<dbReference type="Gene3D" id="1.10.287.130">
    <property type="match status" value="1"/>
</dbReference>
<dbReference type="GO" id="GO:0016036">
    <property type="term" value="P:cellular response to phosphate starvation"/>
    <property type="evidence" value="ECO:0007669"/>
    <property type="project" value="TreeGrafter"/>
</dbReference>
<dbReference type="SMART" id="SM00388">
    <property type="entry name" value="HisKA"/>
    <property type="match status" value="1"/>
</dbReference>
<dbReference type="GO" id="GO:0005886">
    <property type="term" value="C:plasma membrane"/>
    <property type="evidence" value="ECO:0007669"/>
    <property type="project" value="UniProtKB-SubCell"/>
</dbReference>
<evidence type="ECO:0000313" key="12">
    <source>
        <dbReference type="Proteomes" id="UP000216725"/>
    </source>
</evidence>
<dbReference type="AlphaFoldDB" id="A0A261EZE4"/>
<dbReference type="InterPro" id="IPR003661">
    <property type="entry name" value="HisK_dim/P_dom"/>
</dbReference>
<evidence type="ECO:0000256" key="9">
    <source>
        <dbReference type="SAM" id="Phobius"/>
    </source>
</evidence>
<evidence type="ECO:0000256" key="5">
    <source>
        <dbReference type="ARBA" id="ARBA00022679"/>
    </source>
</evidence>
<accession>A0A261EZE4</accession>
<dbReference type="InterPro" id="IPR050351">
    <property type="entry name" value="BphY/WalK/GraS-like"/>
</dbReference>
<sequence>MGYHMAVVVMVAIVAMLIVGTLCYRVGLRDGQDDLRGPYPSDGVNELFSHDSERNVAVYTLLESLPMPVAVSDGYGRTLFISRQLDSTLWTDGRFTNADILDMLSVVADSGTQRTRRISLDDGQTWHSVTVAPVGDGLYTITGVDITDQVLFERTRRDFVTNVSHELKTPAGAISLLAETLTDCADDADAVRHFSMRISQEAARMSELISKLIELQKTQTIVPDSSLVPIEVAPVVRQAVDDVSVLSERKSMIVSLNTACDVTARISPKDLRSVVKNLVENAVRYSDEGGRIGVTVDRCDGGARIRVVDNGIGIPAGEQKRIFERFYRVDRGRSRDTGGTGIGLAIVKNVVEEAGGSVTVWSQPGDGSTFTICLPPVETAGSGVTTDDDDGVVVAPHDAPVAERMAIV</sequence>
<comment type="catalytic activity">
    <reaction evidence="1">
        <text>ATP + protein L-histidine = ADP + protein N-phospho-L-histidine.</text>
        <dbReference type="EC" id="2.7.13.3"/>
    </reaction>
</comment>
<feature type="transmembrane region" description="Helical" evidence="9">
    <location>
        <begin position="6"/>
        <end position="26"/>
    </location>
</feature>
<dbReference type="InterPro" id="IPR036890">
    <property type="entry name" value="HATPase_C_sf"/>
</dbReference>
<dbReference type="Pfam" id="PF00512">
    <property type="entry name" value="HisKA"/>
    <property type="match status" value="1"/>
</dbReference>
<dbReference type="EC" id="2.7.13.3" evidence="3"/>
<dbReference type="SUPFAM" id="SSF55874">
    <property type="entry name" value="ATPase domain of HSP90 chaperone/DNA topoisomerase II/histidine kinase"/>
    <property type="match status" value="1"/>
</dbReference>
<keyword evidence="7" id="KW-0902">Two-component regulatory system</keyword>